<dbReference type="InterPro" id="IPR036318">
    <property type="entry name" value="FAD-bd_PCMH-like_sf"/>
</dbReference>
<evidence type="ECO:0000313" key="14">
    <source>
        <dbReference type="EMBL" id="TBW22159.1"/>
    </source>
</evidence>
<dbReference type="Pfam" id="PF01595">
    <property type="entry name" value="CNNM"/>
    <property type="match status" value="1"/>
</dbReference>
<name>A0A4Q9V0H5_9ACTO</name>
<dbReference type="PROSITE" id="PS51371">
    <property type="entry name" value="CBS"/>
    <property type="match status" value="2"/>
</dbReference>
<evidence type="ECO:0000256" key="1">
    <source>
        <dbReference type="ARBA" id="ARBA00004651"/>
    </source>
</evidence>
<keyword evidence="5" id="KW-0677">Repeat</keyword>
<proteinExistence type="inferred from homology"/>
<evidence type="ECO:0000256" key="8">
    <source>
        <dbReference type="ARBA" id="ARBA00023136"/>
    </source>
</evidence>
<dbReference type="Gene3D" id="3.10.580.10">
    <property type="entry name" value="CBS-domain"/>
    <property type="match status" value="1"/>
</dbReference>
<keyword evidence="3" id="KW-1003">Cell membrane</keyword>
<comment type="subcellular location">
    <subcellularLocation>
        <location evidence="1">Cell membrane</location>
        <topology evidence="1">Multi-pass membrane protein</topology>
    </subcellularLocation>
</comment>
<comment type="caution">
    <text evidence="14">The sequence shown here is derived from an EMBL/GenBank/DDBJ whole genome shotgun (WGS) entry which is preliminary data.</text>
</comment>
<dbReference type="PROSITE" id="PS51846">
    <property type="entry name" value="CNNM"/>
    <property type="match status" value="1"/>
</dbReference>
<feature type="transmembrane region" description="Helical" evidence="11">
    <location>
        <begin position="134"/>
        <end position="156"/>
    </location>
</feature>
<accession>A0A4Q9V0H5</accession>
<dbReference type="Gene3D" id="3.30.465.10">
    <property type="match status" value="1"/>
</dbReference>
<dbReference type="InterPro" id="IPR005170">
    <property type="entry name" value="Transptr-assoc_dom"/>
</dbReference>
<dbReference type="InterPro" id="IPR046342">
    <property type="entry name" value="CBS_dom_sf"/>
</dbReference>
<dbReference type="EMBL" id="SJDT01000003">
    <property type="protein sequence ID" value="TBW22159.1"/>
    <property type="molecule type" value="Genomic_DNA"/>
</dbReference>
<dbReference type="PANTHER" id="PTHR43099:SF2">
    <property type="entry name" value="UPF0053 PROTEIN YRKA"/>
    <property type="match status" value="1"/>
</dbReference>
<feature type="transmembrane region" description="Helical" evidence="11">
    <location>
        <begin position="67"/>
        <end position="90"/>
    </location>
</feature>
<evidence type="ECO:0000256" key="10">
    <source>
        <dbReference type="PROSITE-ProRule" id="PRU01193"/>
    </source>
</evidence>
<dbReference type="SMART" id="SM01091">
    <property type="entry name" value="CorC_HlyC"/>
    <property type="match status" value="1"/>
</dbReference>
<evidence type="ECO:0000256" key="7">
    <source>
        <dbReference type="ARBA" id="ARBA00023122"/>
    </source>
</evidence>
<dbReference type="SUPFAM" id="SSF54631">
    <property type="entry name" value="CBS-domain pair"/>
    <property type="match status" value="1"/>
</dbReference>
<evidence type="ECO:0000256" key="2">
    <source>
        <dbReference type="ARBA" id="ARBA00006337"/>
    </source>
</evidence>
<evidence type="ECO:0000259" key="13">
    <source>
        <dbReference type="PROSITE" id="PS51846"/>
    </source>
</evidence>
<protein>
    <submittedName>
        <fullName evidence="14">HlyC/CorC family transporter</fullName>
    </submittedName>
</protein>
<keyword evidence="4 10" id="KW-0812">Transmembrane</keyword>
<reference evidence="14 15" key="1">
    <citation type="submission" date="2019-02" db="EMBL/GenBank/DDBJ databases">
        <title>Arcanobacterium bovis sp. nov., isolated from the milk of a cow with mastitis.</title>
        <authorList>
            <person name="Sammra O."/>
            <person name="Foster G."/>
            <person name="Hassan A."/>
            <person name="Alssahen M."/>
            <person name="Laemmler C."/>
            <person name="Borowiak M."/>
            <person name="Malorny B."/>
            <person name="Abdulmawjood A."/>
        </authorList>
    </citation>
    <scope>NUCLEOTIDE SEQUENCE [LARGE SCALE GENOMIC DNA]</scope>
    <source>
        <strain evidence="14 15">C605018/01/1</strain>
    </source>
</reference>
<dbReference type="InterPro" id="IPR044751">
    <property type="entry name" value="Ion_transp-like_CBS"/>
</dbReference>
<dbReference type="FunFam" id="3.10.580.10:FF:000002">
    <property type="entry name" value="Magnesium/cobalt efflux protein CorC"/>
    <property type="match status" value="1"/>
</dbReference>
<evidence type="ECO:0000256" key="5">
    <source>
        <dbReference type="ARBA" id="ARBA00022737"/>
    </source>
</evidence>
<dbReference type="GO" id="GO:0005886">
    <property type="term" value="C:plasma membrane"/>
    <property type="evidence" value="ECO:0007669"/>
    <property type="project" value="UniProtKB-SubCell"/>
</dbReference>
<dbReference type="Pfam" id="PF00571">
    <property type="entry name" value="CBS"/>
    <property type="match status" value="2"/>
</dbReference>
<evidence type="ECO:0000259" key="12">
    <source>
        <dbReference type="PROSITE" id="PS51371"/>
    </source>
</evidence>
<dbReference type="OrthoDB" id="110231at2"/>
<dbReference type="SUPFAM" id="SSF56176">
    <property type="entry name" value="FAD-binding/transporter-associated domain-like"/>
    <property type="match status" value="1"/>
</dbReference>
<sequence>MSPLLTNIVFVLVFTLIGSFFAASEMALVSLRDTQIESMAFRSRSGKKIQALTADSNRFLSAVQVGVTLAGFFSASFGAAEIAPLIVPWLENYMGTSAANNTAFIVTTIVISYLSIVFGELVPKRLAMQSAETFALVVAYPLSIITSLLRPVIWFLGLSTNIVLRLLGRDPNEKREEMDAEELRTYVAGYEAIPETERSMVVDLLSVGTRSVEEVMTPRTEVDFLDASTTIAQVQAKVNELEHSRYPVRDNSNDDEVIGFIHIRDLIAPDPQIKTVRDIVRPVIFFPEGKPVLAALTEMRNQNAHLAIIVDEYGGTDGLVTIEDVVEEFVGEINDEYDSESTAMVEITAGGEVSGLLGRAEVNKYINLELPEGPFDTLGGFIVNELGRMPEVGDQVELDGVRFTVRAMDQRRIDRVYAEIIKDEPGAETES</sequence>
<dbReference type="PANTHER" id="PTHR43099">
    <property type="entry name" value="UPF0053 PROTEIN YRKA"/>
    <property type="match status" value="1"/>
</dbReference>
<evidence type="ECO:0000256" key="9">
    <source>
        <dbReference type="PROSITE-ProRule" id="PRU00703"/>
    </source>
</evidence>
<feature type="domain" description="CBS" evidence="12">
    <location>
        <begin position="216"/>
        <end position="276"/>
    </location>
</feature>
<feature type="domain" description="CBS" evidence="12">
    <location>
        <begin position="279"/>
        <end position="336"/>
    </location>
</feature>
<keyword evidence="7 9" id="KW-0129">CBS domain</keyword>
<dbReference type="InterPro" id="IPR051676">
    <property type="entry name" value="UPF0053_domain"/>
</dbReference>
<keyword evidence="15" id="KW-1185">Reference proteome</keyword>
<dbReference type="Pfam" id="PF03471">
    <property type="entry name" value="CorC_HlyC"/>
    <property type="match status" value="1"/>
</dbReference>
<dbReference type="InterPro" id="IPR016169">
    <property type="entry name" value="FAD-bd_PCMH_sub2"/>
</dbReference>
<dbReference type="RefSeq" id="WP_131280794.1">
    <property type="nucleotide sequence ID" value="NZ_JBHSLR010000009.1"/>
</dbReference>
<keyword evidence="6 10" id="KW-1133">Transmembrane helix</keyword>
<dbReference type="InterPro" id="IPR002550">
    <property type="entry name" value="CNNM"/>
</dbReference>
<dbReference type="AlphaFoldDB" id="A0A4Q9V0H5"/>
<dbReference type="CDD" id="cd04590">
    <property type="entry name" value="CBS_pair_CorC_HlyC_assoc"/>
    <property type="match status" value="1"/>
</dbReference>
<evidence type="ECO:0000256" key="3">
    <source>
        <dbReference type="ARBA" id="ARBA00022475"/>
    </source>
</evidence>
<dbReference type="Proteomes" id="UP000293036">
    <property type="component" value="Unassembled WGS sequence"/>
</dbReference>
<keyword evidence="8 10" id="KW-0472">Membrane</keyword>
<gene>
    <name evidence="14" type="ORF">EZJ44_04875</name>
</gene>
<feature type="domain" description="CNNM transmembrane" evidence="13">
    <location>
        <begin position="1"/>
        <end position="197"/>
    </location>
</feature>
<feature type="transmembrane region" description="Helical" evidence="11">
    <location>
        <begin position="102"/>
        <end position="122"/>
    </location>
</feature>
<dbReference type="GO" id="GO:0050660">
    <property type="term" value="F:flavin adenine dinucleotide binding"/>
    <property type="evidence" value="ECO:0007669"/>
    <property type="project" value="InterPro"/>
</dbReference>
<dbReference type="InterPro" id="IPR000644">
    <property type="entry name" value="CBS_dom"/>
</dbReference>
<evidence type="ECO:0000313" key="15">
    <source>
        <dbReference type="Proteomes" id="UP000293036"/>
    </source>
</evidence>
<evidence type="ECO:0000256" key="11">
    <source>
        <dbReference type="SAM" id="Phobius"/>
    </source>
</evidence>
<comment type="similarity">
    <text evidence="2">Belongs to the UPF0053 family.</text>
</comment>
<evidence type="ECO:0000256" key="4">
    <source>
        <dbReference type="ARBA" id="ARBA00022692"/>
    </source>
</evidence>
<organism evidence="14 15">
    <name type="scientific">Arcanobacterium bovis</name>
    <dbReference type="NCBI Taxonomy" id="2529275"/>
    <lineage>
        <taxon>Bacteria</taxon>
        <taxon>Bacillati</taxon>
        <taxon>Actinomycetota</taxon>
        <taxon>Actinomycetes</taxon>
        <taxon>Actinomycetales</taxon>
        <taxon>Actinomycetaceae</taxon>
        <taxon>Arcanobacterium</taxon>
    </lineage>
</organism>
<feature type="transmembrane region" description="Helical" evidence="11">
    <location>
        <begin position="6"/>
        <end position="29"/>
    </location>
</feature>
<evidence type="ECO:0000256" key="6">
    <source>
        <dbReference type="ARBA" id="ARBA00022989"/>
    </source>
</evidence>